<feature type="transmembrane region" description="Helical" evidence="6">
    <location>
        <begin position="341"/>
        <end position="369"/>
    </location>
</feature>
<dbReference type="AlphaFoldDB" id="A0A327QHK2"/>
<evidence type="ECO:0000259" key="7">
    <source>
        <dbReference type="Pfam" id="PF02687"/>
    </source>
</evidence>
<comment type="caution">
    <text evidence="9">The sequence shown here is derived from an EMBL/GenBank/DDBJ whole genome shotgun (WGS) entry which is preliminary data.</text>
</comment>
<feature type="transmembrane region" description="Helical" evidence="6">
    <location>
        <begin position="389"/>
        <end position="415"/>
    </location>
</feature>
<dbReference type="PANTHER" id="PTHR30572">
    <property type="entry name" value="MEMBRANE COMPONENT OF TRANSPORTER-RELATED"/>
    <property type="match status" value="1"/>
</dbReference>
<gene>
    <name evidence="9" type="ORF">LX64_02767</name>
</gene>
<dbReference type="Pfam" id="PF12704">
    <property type="entry name" value="MacB_PCD"/>
    <property type="match status" value="1"/>
</dbReference>
<proteinExistence type="predicted"/>
<dbReference type="PANTHER" id="PTHR30572:SF18">
    <property type="entry name" value="ABC-TYPE MACROLIDE FAMILY EXPORT SYSTEM PERMEASE COMPONENT 2"/>
    <property type="match status" value="1"/>
</dbReference>
<dbReference type="InterPro" id="IPR025857">
    <property type="entry name" value="MacB_PCD"/>
</dbReference>
<dbReference type="GO" id="GO:0022857">
    <property type="term" value="F:transmembrane transporter activity"/>
    <property type="evidence" value="ECO:0007669"/>
    <property type="project" value="TreeGrafter"/>
</dbReference>
<evidence type="ECO:0000259" key="8">
    <source>
        <dbReference type="Pfam" id="PF12704"/>
    </source>
</evidence>
<evidence type="ECO:0000313" key="10">
    <source>
        <dbReference type="Proteomes" id="UP000249547"/>
    </source>
</evidence>
<keyword evidence="3 6" id="KW-0812">Transmembrane</keyword>
<protein>
    <submittedName>
        <fullName evidence="9">ABC-type antimicrobial peptide transport system permease subunit</fullName>
    </submittedName>
</protein>
<dbReference type="Proteomes" id="UP000249547">
    <property type="component" value="Unassembled WGS sequence"/>
</dbReference>
<keyword evidence="4 6" id="KW-1133">Transmembrane helix</keyword>
<organism evidence="9 10">
    <name type="scientific">Chitinophaga skermanii</name>
    <dbReference type="NCBI Taxonomy" id="331697"/>
    <lineage>
        <taxon>Bacteria</taxon>
        <taxon>Pseudomonadati</taxon>
        <taxon>Bacteroidota</taxon>
        <taxon>Chitinophagia</taxon>
        <taxon>Chitinophagales</taxon>
        <taxon>Chitinophagaceae</taxon>
        <taxon>Chitinophaga</taxon>
    </lineage>
</organism>
<evidence type="ECO:0000256" key="6">
    <source>
        <dbReference type="SAM" id="Phobius"/>
    </source>
</evidence>
<dbReference type="GO" id="GO:0005886">
    <property type="term" value="C:plasma membrane"/>
    <property type="evidence" value="ECO:0007669"/>
    <property type="project" value="UniProtKB-SubCell"/>
</dbReference>
<dbReference type="RefSeq" id="WP_111598220.1">
    <property type="nucleotide sequence ID" value="NZ_QLLL01000005.1"/>
</dbReference>
<dbReference type="OrthoDB" id="5933722at2"/>
<dbReference type="Pfam" id="PF02687">
    <property type="entry name" value="FtsX"/>
    <property type="match status" value="2"/>
</dbReference>
<dbReference type="EMBL" id="QLLL01000005">
    <property type="protein sequence ID" value="RAJ03890.1"/>
    <property type="molecule type" value="Genomic_DNA"/>
</dbReference>
<dbReference type="InterPro" id="IPR003838">
    <property type="entry name" value="ABC3_permease_C"/>
</dbReference>
<sequence>MFFNYIKIAWRNIWKSKITTSINVIGLSVAIAAALLLGLTAAFEFSYDNFHEKNDRLFQAYWHTQQPNGRTEEGSNMMMPLGPAILNEIPEVEAITRYQSAGGALRIGNDEFNATTMAVDPGFFKMFSFPIVNGDTKNPLSQQSNIVVTELAAKKYVKAGNPIGKQVDINMNGQWKTFIISAVTKDFPENSTVKYDFLVPFEGNAYAWEQSKDNWGSSNHELFFMLKPNTTIASFEKHAVTLVNKYFASTIEQLKKDGAVPGAKGHIMELRGMPFPEVHFSNVSQSGGGAKTTVIYLLLAIAGFLMLIACINFVNLTVGRSFTRAKEIGVRKILGAYKTQLFAQLWGEAFIVSFMAFLLGLLLCGSFYSTYAAMFNTQLSIFQLFTPTVIVWVVISFVVVTLLAGGYPALVMIRLNTIEVMKGKLKTSRKNYFRNSLIVVQFVFSTLLITCTVIAYQQLTYLRNRPLGIDKGTVISVPMDPTTDDARFMHLFRNKLEGNAAVVSVSAADQNFGRGRDGSSGTSKVGFTYEGRALKAHWQTTNFDFVKTMGLQLIAGRDFSKAFNDSNSIVINEAMAKTIGKKDLIGLALPVDSARPLTIIGIVKDYNFKSLHQKIEPIIMQMMEGEEHLGYAFVKIQPNQLVNGMNAVEAAWKEIVPGKPFLGSFLDENLAKQYKREERLSQIFVVGAILTIILSCMGLFAISLLVIAQRTKEIGIRKVLGASVSGVVVLLSVDFLKLVLLGIIIAAPVAIIFMSSWLEDFAYHVNITWYTIAAVVIISLGIAFLTVCYQSIRAALLNPVKSLKTE</sequence>
<feature type="domain" description="ABC3 transporter permease C-terminal" evidence="7">
    <location>
        <begin position="687"/>
        <end position="798"/>
    </location>
</feature>
<keyword evidence="10" id="KW-1185">Reference proteome</keyword>
<comment type="subcellular location">
    <subcellularLocation>
        <location evidence="1">Cell membrane</location>
        <topology evidence="1">Multi-pass membrane protein</topology>
    </subcellularLocation>
</comment>
<feature type="transmembrane region" description="Helical" evidence="6">
    <location>
        <begin position="767"/>
        <end position="789"/>
    </location>
</feature>
<evidence type="ECO:0000256" key="5">
    <source>
        <dbReference type="ARBA" id="ARBA00023136"/>
    </source>
</evidence>
<evidence type="ECO:0000256" key="1">
    <source>
        <dbReference type="ARBA" id="ARBA00004651"/>
    </source>
</evidence>
<feature type="domain" description="MacB-like periplasmic core" evidence="8">
    <location>
        <begin position="20"/>
        <end position="237"/>
    </location>
</feature>
<dbReference type="InterPro" id="IPR050250">
    <property type="entry name" value="Macrolide_Exporter_MacB"/>
</dbReference>
<evidence type="ECO:0000256" key="2">
    <source>
        <dbReference type="ARBA" id="ARBA00022475"/>
    </source>
</evidence>
<evidence type="ECO:0000313" key="9">
    <source>
        <dbReference type="EMBL" id="RAJ03890.1"/>
    </source>
</evidence>
<evidence type="ECO:0000256" key="4">
    <source>
        <dbReference type="ARBA" id="ARBA00022989"/>
    </source>
</evidence>
<name>A0A327QHK2_9BACT</name>
<accession>A0A327QHK2</accession>
<feature type="transmembrane region" description="Helical" evidence="6">
    <location>
        <begin position="294"/>
        <end position="318"/>
    </location>
</feature>
<feature type="transmembrane region" description="Helical" evidence="6">
    <location>
        <begin position="436"/>
        <end position="456"/>
    </location>
</feature>
<feature type="domain" description="ABC3 transporter permease C-terminal" evidence="7">
    <location>
        <begin position="300"/>
        <end position="416"/>
    </location>
</feature>
<evidence type="ECO:0000256" key="3">
    <source>
        <dbReference type="ARBA" id="ARBA00022692"/>
    </source>
</evidence>
<keyword evidence="5 6" id="KW-0472">Membrane</keyword>
<feature type="transmembrane region" description="Helical" evidence="6">
    <location>
        <begin position="683"/>
        <end position="707"/>
    </location>
</feature>
<feature type="transmembrane region" description="Helical" evidence="6">
    <location>
        <begin position="719"/>
        <end position="747"/>
    </location>
</feature>
<keyword evidence="2" id="KW-1003">Cell membrane</keyword>
<reference evidence="9 10" key="1">
    <citation type="submission" date="2018-06" db="EMBL/GenBank/DDBJ databases">
        <title>Genomic Encyclopedia of Archaeal and Bacterial Type Strains, Phase II (KMG-II): from individual species to whole genera.</title>
        <authorList>
            <person name="Goeker M."/>
        </authorList>
    </citation>
    <scope>NUCLEOTIDE SEQUENCE [LARGE SCALE GENOMIC DNA]</scope>
    <source>
        <strain evidence="9 10">DSM 23857</strain>
    </source>
</reference>